<dbReference type="GO" id="GO:0003676">
    <property type="term" value="F:nucleic acid binding"/>
    <property type="evidence" value="ECO:0007669"/>
    <property type="project" value="InterPro"/>
</dbReference>
<dbReference type="AlphaFoldDB" id="A0A0D5NR89"/>
<dbReference type="KEGG" id="pbj:VN24_19000"/>
<keyword evidence="2" id="KW-0378">Hydrolase</keyword>
<name>A0A0D5NR89_9BACL</name>
<dbReference type="GO" id="GO:0004519">
    <property type="term" value="F:endonuclease activity"/>
    <property type="evidence" value="ECO:0007669"/>
    <property type="project" value="UniProtKB-KW"/>
</dbReference>
<dbReference type="PATRIC" id="fig|1126833.4.peg.4180"/>
<reference evidence="3" key="2">
    <citation type="submission" date="2015-03" db="EMBL/GenBank/DDBJ databases">
        <title>Genome sequence of Paenibacillus beijingensis strain DSM 24997T.</title>
        <authorList>
            <person name="Kwak Y."/>
            <person name="Shin J.-H."/>
        </authorList>
    </citation>
    <scope>NUCLEOTIDE SEQUENCE [LARGE SCALE GENOMIC DNA]</scope>
    <source>
        <strain evidence="3">DSM 24997</strain>
    </source>
</reference>
<sequence>MTGIQALERLYPTLPMKPGLVERREFEYVRHGTQCLIANLEVATGQVIRSSVGDTRTEDDFVRHVEQLLAQDPEGEWVLVTDQLDTLRSEGIVRLVARHCGIDETTLGIKGKEGILKSKDSRTAFLRDRSHRIRFVYTPKHCSWLNQIEIWFSILVRSLIRRGNFTSVQDLKEQILAFIQYFNRSMAKPFKWTYAGKVLCR</sequence>
<organism evidence="2 3">
    <name type="scientific">Paenibacillus beijingensis</name>
    <dbReference type="NCBI Taxonomy" id="1126833"/>
    <lineage>
        <taxon>Bacteria</taxon>
        <taxon>Bacillati</taxon>
        <taxon>Bacillota</taxon>
        <taxon>Bacilli</taxon>
        <taxon>Bacillales</taxon>
        <taxon>Paenibacillaceae</taxon>
        <taxon>Paenibacillus</taxon>
    </lineage>
</organism>
<dbReference type="InterPro" id="IPR038717">
    <property type="entry name" value="Tc1-like_DDE_dom"/>
</dbReference>
<gene>
    <name evidence="2" type="ORF">VN24_19000</name>
</gene>
<dbReference type="Gene3D" id="3.30.420.10">
    <property type="entry name" value="Ribonuclease H-like superfamily/Ribonuclease H"/>
    <property type="match status" value="1"/>
</dbReference>
<dbReference type="InterPro" id="IPR036397">
    <property type="entry name" value="RNaseH_sf"/>
</dbReference>
<protein>
    <submittedName>
        <fullName evidence="2">DDE endonuclease</fullName>
    </submittedName>
</protein>
<dbReference type="STRING" id="1126833.VN24_19000"/>
<dbReference type="Pfam" id="PF13358">
    <property type="entry name" value="DDE_3"/>
    <property type="match status" value="1"/>
</dbReference>
<evidence type="ECO:0000259" key="1">
    <source>
        <dbReference type="Pfam" id="PF13358"/>
    </source>
</evidence>
<keyword evidence="2" id="KW-0255">Endonuclease</keyword>
<dbReference type="EMBL" id="CP011058">
    <property type="protein sequence ID" value="AJY77849.1"/>
    <property type="molecule type" value="Genomic_DNA"/>
</dbReference>
<evidence type="ECO:0000313" key="2">
    <source>
        <dbReference type="EMBL" id="AJY77849.1"/>
    </source>
</evidence>
<dbReference type="HOGENOM" id="CLU_041125_2_3_9"/>
<accession>A0A0D5NR89</accession>
<keyword evidence="3" id="KW-1185">Reference proteome</keyword>
<keyword evidence="2" id="KW-0540">Nuclease</keyword>
<evidence type="ECO:0000313" key="3">
    <source>
        <dbReference type="Proteomes" id="UP000032633"/>
    </source>
</evidence>
<proteinExistence type="predicted"/>
<feature type="domain" description="Tc1-like transposase DDE" evidence="1">
    <location>
        <begin position="11"/>
        <end position="172"/>
    </location>
</feature>
<reference evidence="2 3" key="1">
    <citation type="journal article" date="2015" name="J. Biotechnol.">
        <title>Complete genome sequence of Paenibacillus beijingensis 7188(T) (=DSM 24997(T)), a novel rhizobacterium from jujube garden soil.</title>
        <authorList>
            <person name="Kwak Y."/>
            <person name="Shin J.H."/>
        </authorList>
    </citation>
    <scope>NUCLEOTIDE SEQUENCE [LARGE SCALE GENOMIC DNA]</scope>
    <source>
        <strain evidence="2 3">DSM 24997</strain>
    </source>
</reference>
<dbReference type="Proteomes" id="UP000032633">
    <property type="component" value="Chromosome"/>
</dbReference>